<feature type="non-terminal residue" evidence="2">
    <location>
        <position position="1"/>
    </location>
</feature>
<dbReference type="AlphaFoldDB" id="A0A392P604"/>
<sequence length="82" mass="8892">TRKGLHVTSVTCIGFLALPSGCNSGCGSYRCGGGPPVTRTAHIVYLGAQWILVLEEEESQFKTVVMQDIHTLARYGYGIGYR</sequence>
<comment type="caution">
    <text evidence="2">The sequence shown here is derived from an EMBL/GenBank/DDBJ whole genome shotgun (WGS) entry which is preliminary data.</text>
</comment>
<protein>
    <submittedName>
        <fullName evidence="2">Uncharacterized protein</fullName>
    </submittedName>
</protein>
<dbReference type="EMBL" id="LXQA010064588">
    <property type="protein sequence ID" value="MCI07212.1"/>
    <property type="molecule type" value="Genomic_DNA"/>
</dbReference>
<reference evidence="2 3" key="1">
    <citation type="journal article" date="2018" name="Front. Plant Sci.">
        <title>Red Clover (Trifolium pratense) and Zigzag Clover (T. medium) - A Picture of Genomic Similarities and Differences.</title>
        <authorList>
            <person name="Dluhosova J."/>
            <person name="Istvanek J."/>
            <person name="Nedelnik J."/>
            <person name="Repkova J."/>
        </authorList>
    </citation>
    <scope>NUCLEOTIDE SEQUENCE [LARGE SCALE GENOMIC DNA]</scope>
    <source>
        <strain evidence="3">cv. 10/8</strain>
        <tissue evidence="2">Leaf</tissue>
    </source>
</reference>
<organism evidence="2 3">
    <name type="scientific">Trifolium medium</name>
    <dbReference type="NCBI Taxonomy" id="97028"/>
    <lineage>
        <taxon>Eukaryota</taxon>
        <taxon>Viridiplantae</taxon>
        <taxon>Streptophyta</taxon>
        <taxon>Embryophyta</taxon>
        <taxon>Tracheophyta</taxon>
        <taxon>Spermatophyta</taxon>
        <taxon>Magnoliopsida</taxon>
        <taxon>eudicotyledons</taxon>
        <taxon>Gunneridae</taxon>
        <taxon>Pentapetalae</taxon>
        <taxon>rosids</taxon>
        <taxon>fabids</taxon>
        <taxon>Fabales</taxon>
        <taxon>Fabaceae</taxon>
        <taxon>Papilionoideae</taxon>
        <taxon>50 kb inversion clade</taxon>
        <taxon>NPAAA clade</taxon>
        <taxon>Hologalegina</taxon>
        <taxon>IRL clade</taxon>
        <taxon>Trifolieae</taxon>
        <taxon>Trifolium</taxon>
    </lineage>
</organism>
<keyword evidence="1" id="KW-0732">Signal</keyword>
<accession>A0A392P604</accession>
<dbReference type="Proteomes" id="UP000265520">
    <property type="component" value="Unassembled WGS sequence"/>
</dbReference>
<evidence type="ECO:0000256" key="1">
    <source>
        <dbReference type="SAM" id="SignalP"/>
    </source>
</evidence>
<keyword evidence="3" id="KW-1185">Reference proteome</keyword>
<proteinExistence type="predicted"/>
<feature type="signal peptide" evidence="1">
    <location>
        <begin position="1"/>
        <end position="24"/>
    </location>
</feature>
<evidence type="ECO:0000313" key="3">
    <source>
        <dbReference type="Proteomes" id="UP000265520"/>
    </source>
</evidence>
<feature type="chain" id="PRO_5017341596" evidence="1">
    <location>
        <begin position="25"/>
        <end position="82"/>
    </location>
</feature>
<name>A0A392P604_9FABA</name>
<evidence type="ECO:0000313" key="2">
    <source>
        <dbReference type="EMBL" id="MCI07212.1"/>
    </source>
</evidence>